<name>A0A1I5V6J4_9BACI</name>
<dbReference type="Proteomes" id="UP000198734">
    <property type="component" value="Unassembled WGS sequence"/>
</dbReference>
<dbReference type="EMBL" id="FOXU01000001">
    <property type="protein sequence ID" value="SFQ03154.1"/>
    <property type="molecule type" value="Genomic_DNA"/>
</dbReference>
<dbReference type="Gene3D" id="3.90.245.10">
    <property type="entry name" value="Ribonucleoside hydrolase-like"/>
    <property type="match status" value="1"/>
</dbReference>
<gene>
    <name evidence="4" type="ORF">SAMN05421670_0693</name>
</gene>
<dbReference type="Pfam" id="PF01156">
    <property type="entry name" value="IU_nuc_hydro"/>
    <property type="match status" value="1"/>
</dbReference>
<dbReference type="PANTHER" id="PTHR12304:SF4">
    <property type="entry name" value="URIDINE NUCLEOSIDASE"/>
    <property type="match status" value="1"/>
</dbReference>
<dbReference type="STRING" id="126156.SAMN05421670_0693"/>
<evidence type="ECO:0000313" key="5">
    <source>
        <dbReference type="Proteomes" id="UP000198734"/>
    </source>
</evidence>
<proteinExistence type="predicted"/>
<protein>
    <submittedName>
        <fullName evidence="4">Purine nucleosidase</fullName>
    </submittedName>
</protein>
<evidence type="ECO:0000259" key="3">
    <source>
        <dbReference type="Pfam" id="PF01156"/>
    </source>
</evidence>
<dbReference type="PANTHER" id="PTHR12304">
    <property type="entry name" value="INOSINE-URIDINE PREFERRING NUCLEOSIDE HYDROLASE"/>
    <property type="match status" value="1"/>
</dbReference>
<sequence>MRYLNKKNKGGTYLSKKVLLFGDIGIDDTVALIYASLNKDIEIVGIVADYGNVSREDAVSNIYYLMKLFDFPRGIPVIRGAEVPLTGEEPTFYPEIHGEHGLGPIIPDDEQTVIIENFLEIVQIIENYKDELIIVNIGRLTSLATMFILYRDLMTNVKEFYIMGGAFWIPGNVTTVAEANFHGDPVAVNIVLTYANNVTIIPLNATQQAIVTPEMVDYIEQFGQTKIFKPLMEYYTRFYQERDPSLQGSPVHDALTLIATIYPEIFMFGSYPVIIVDDLGGPSRGQSIADTRPYSNNNGEKTHRIAFNIDYEKFFYHFLSVMTGQQTNRNTNL</sequence>
<keyword evidence="5" id="KW-1185">Reference proteome</keyword>
<evidence type="ECO:0000256" key="1">
    <source>
        <dbReference type="ARBA" id="ARBA00022801"/>
    </source>
</evidence>
<dbReference type="CDD" id="cd00455">
    <property type="entry name" value="nuc_hydro"/>
    <property type="match status" value="1"/>
</dbReference>
<keyword evidence="2" id="KW-0326">Glycosidase</keyword>
<dbReference type="InterPro" id="IPR023186">
    <property type="entry name" value="IUNH"/>
</dbReference>
<feature type="domain" description="Inosine/uridine-preferring nucleoside hydrolase" evidence="3">
    <location>
        <begin position="18"/>
        <end position="315"/>
    </location>
</feature>
<dbReference type="SUPFAM" id="SSF53590">
    <property type="entry name" value="Nucleoside hydrolase"/>
    <property type="match status" value="1"/>
</dbReference>
<keyword evidence="1" id="KW-0378">Hydrolase</keyword>
<organism evidence="4 5">
    <name type="scientific">Psychrobacillus psychrotolerans</name>
    <dbReference type="NCBI Taxonomy" id="126156"/>
    <lineage>
        <taxon>Bacteria</taxon>
        <taxon>Bacillati</taxon>
        <taxon>Bacillota</taxon>
        <taxon>Bacilli</taxon>
        <taxon>Bacillales</taxon>
        <taxon>Bacillaceae</taxon>
        <taxon>Psychrobacillus</taxon>
    </lineage>
</organism>
<evidence type="ECO:0000256" key="2">
    <source>
        <dbReference type="ARBA" id="ARBA00023295"/>
    </source>
</evidence>
<dbReference type="AlphaFoldDB" id="A0A1I5V6J4"/>
<dbReference type="InterPro" id="IPR036452">
    <property type="entry name" value="Ribo_hydro-like"/>
</dbReference>
<dbReference type="InterPro" id="IPR001910">
    <property type="entry name" value="Inosine/uridine_hydrolase_dom"/>
</dbReference>
<dbReference type="GO" id="GO:0006152">
    <property type="term" value="P:purine nucleoside catabolic process"/>
    <property type="evidence" value="ECO:0007669"/>
    <property type="project" value="TreeGrafter"/>
</dbReference>
<accession>A0A1I5V6J4</accession>
<evidence type="ECO:0000313" key="4">
    <source>
        <dbReference type="EMBL" id="SFQ03154.1"/>
    </source>
</evidence>
<reference evidence="5" key="1">
    <citation type="submission" date="2016-10" db="EMBL/GenBank/DDBJ databases">
        <authorList>
            <person name="Varghese N."/>
            <person name="Submissions S."/>
        </authorList>
    </citation>
    <scope>NUCLEOTIDE SEQUENCE [LARGE SCALE GENOMIC DNA]</scope>
    <source>
        <strain evidence="5">DSM 11706</strain>
    </source>
</reference>
<dbReference type="GO" id="GO:0005829">
    <property type="term" value="C:cytosol"/>
    <property type="evidence" value="ECO:0007669"/>
    <property type="project" value="TreeGrafter"/>
</dbReference>
<dbReference type="GO" id="GO:0008477">
    <property type="term" value="F:purine nucleosidase activity"/>
    <property type="evidence" value="ECO:0007669"/>
    <property type="project" value="TreeGrafter"/>
</dbReference>